<feature type="chain" id="PRO_5045438732" evidence="2">
    <location>
        <begin position="21"/>
        <end position="428"/>
    </location>
</feature>
<name>A0ABR3EQ32_9AGAR</name>
<feature type="transmembrane region" description="Helical" evidence="1">
    <location>
        <begin position="193"/>
        <end position="217"/>
    </location>
</feature>
<sequence>MSWSWLVLLILTLSSKIARGAVLRIPITHVLSSRDEISSTFASTWQNPSDTLSILLIIGGDIVLQALAQLTGRAVAPVAFSFGWVAYSFYTLKSVAGDGRLLPPPDYPVKVVNASNGYRRDNKSWVLGRLFRDFERELPDDVGLSVTVFEAVKGKDGEVAGVPSIDWCWISGFIVIAIQFGIAAIPCGLHRNWGILLVTAGGTVLSLVTGMLPQWGAEKWACRKHSKKVIGLTGGNGSRHVMVIISKGHGLDLEDLAAAGSPRLNRRGTAAESATVGGLALSFWVTRFACLALALLWIVFLITVTALEEDAWYLLAVGGIGMVQNVIVAGAKRDAGTSGIHLEEIEVFRQFKVMDTLMDLEDAYKHVGKSLLSEFFPDGLRTAEQDWWAGNRRVYQQERKEKRSESLRLVDVSKRARQAREAHSSPAK</sequence>
<proteinExistence type="predicted"/>
<keyword evidence="1" id="KW-1133">Transmembrane helix</keyword>
<keyword evidence="1" id="KW-0472">Membrane</keyword>
<keyword evidence="2" id="KW-0732">Signal</keyword>
<accession>A0ABR3EQ32</accession>
<evidence type="ECO:0000256" key="1">
    <source>
        <dbReference type="SAM" id="Phobius"/>
    </source>
</evidence>
<keyword evidence="1" id="KW-0812">Transmembrane</keyword>
<feature type="transmembrane region" description="Helical" evidence="1">
    <location>
        <begin position="312"/>
        <end position="331"/>
    </location>
</feature>
<comment type="caution">
    <text evidence="3">The sequence shown here is derived from an EMBL/GenBank/DDBJ whole genome shotgun (WGS) entry which is preliminary data.</text>
</comment>
<protein>
    <submittedName>
        <fullName evidence="3">Uncharacterized protein</fullName>
    </submittedName>
</protein>
<gene>
    <name evidence="3" type="ORF">V5O48_017089</name>
</gene>
<evidence type="ECO:0000313" key="3">
    <source>
        <dbReference type="EMBL" id="KAL0564947.1"/>
    </source>
</evidence>
<feature type="transmembrane region" description="Helical" evidence="1">
    <location>
        <begin position="288"/>
        <end position="306"/>
    </location>
</feature>
<feature type="signal peptide" evidence="2">
    <location>
        <begin position="1"/>
        <end position="20"/>
    </location>
</feature>
<dbReference type="EMBL" id="JBAHYK010002501">
    <property type="protein sequence ID" value="KAL0564947.1"/>
    <property type="molecule type" value="Genomic_DNA"/>
</dbReference>
<reference evidence="3 4" key="1">
    <citation type="submission" date="2024-02" db="EMBL/GenBank/DDBJ databases">
        <title>A draft genome for the cacao thread blight pathogen Marasmius crinis-equi.</title>
        <authorList>
            <person name="Cohen S.P."/>
            <person name="Baruah I.K."/>
            <person name="Amoako-Attah I."/>
            <person name="Bukari Y."/>
            <person name="Meinhardt L.W."/>
            <person name="Bailey B.A."/>
        </authorList>
    </citation>
    <scope>NUCLEOTIDE SEQUENCE [LARGE SCALE GENOMIC DNA]</scope>
    <source>
        <strain evidence="3 4">GH-76</strain>
    </source>
</reference>
<dbReference type="Proteomes" id="UP001465976">
    <property type="component" value="Unassembled WGS sequence"/>
</dbReference>
<keyword evidence="4" id="KW-1185">Reference proteome</keyword>
<evidence type="ECO:0000313" key="4">
    <source>
        <dbReference type="Proteomes" id="UP001465976"/>
    </source>
</evidence>
<evidence type="ECO:0000256" key="2">
    <source>
        <dbReference type="SAM" id="SignalP"/>
    </source>
</evidence>
<organism evidence="3 4">
    <name type="scientific">Marasmius crinis-equi</name>
    <dbReference type="NCBI Taxonomy" id="585013"/>
    <lineage>
        <taxon>Eukaryota</taxon>
        <taxon>Fungi</taxon>
        <taxon>Dikarya</taxon>
        <taxon>Basidiomycota</taxon>
        <taxon>Agaricomycotina</taxon>
        <taxon>Agaricomycetes</taxon>
        <taxon>Agaricomycetidae</taxon>
        <taxon>Agaricales</taxon>
        <taxon>Marasmiineae</taxon>
        <taxon>Marasmiaceae</taxon>
        <taxon>Marasmius</taxon>
    </lineage>
</organism>